<dbReference type="Gene3D" id="1.20.120.330">
    <property type="entry name" value="Nucleotidyltransferases domain 2"/>
    <property type="match status" value="1"/>
</dbReference>
<dbReference type="Gene3D" id="1.10.287.110">
    <property type="entry name" value="DnaJ domain"/>
    <property type="match status" value="1"/>
</dbReference>
<feature type="domain" description="HEPN" evidence="2">
    <location>
        <begin position="4520"/>
        <end position="4613"/>
    </location>
</feature>
<sequence>MMTNCKLLQTITIYMITEDNLKASCLPNVHGKTAVNAFLIMYQRGSPFALNFYPHQELGYYEFGRDLYTFVTVASSHIMRTLQKPKKTRPTKRKVNHRRFLQNQICRKYAVIEAATQQLAATILSQEAETEDQKRLFKKTESRSSGSVRTAPPKTLVNDASDPIQNEIILPENSSMAATEVPEESSFLGVAEAYMVPDGSSSTGVSMDTFTCVSDEIGTVENLFNDIVREEDIRLSPYMLLHPRDHGSVFQVQNIEKRLEPESPLQTGYMVCENNVTSWLPDVLDRTIQPLPVLKIAPNSLIKHNIPHSSLLANCAHDSDISPMALPDSTLCNTRTLPFNPSEEMHFVQETYSQKHNECEYGQFSPSSYSCLQAQVEMDMWVDSFSNSGLETPQIDGHEDEDVTFSLYCPCAIEQRPRNLSQALFPHPQENEDNTVNSCDNFFQRAPPFLIQLQNILRKYPDGGQILKELIQNADDAKAREVVFVYDERQYGTETIYSNELSGIQGPALLVYNNEMFTDRDWDGIQKPGNSIKRKDPDTVGRFGLGFNSVYHITDYPCIFSGKYIGILDPQEDVFRRGGLLWSLEGSRKWLDELADQFHPFQKGFEAVGCGSWNEVLSNGCFKGTLFRFPLRVKPSEISENIYSSEKVQELFDSFIKDANISLLFLRHVNTVSLKKIGSDGKVCNLLTVRVSAKRIAEIHLEDIAAKTYYKVTSLKAFEKDKEECKWLVTASSVHGDLFADLIELGNKLCNKPALDLAYPLSQTGIDLFAGRLNCILPLPDKEENRTGLPVIINGCFDLTDDRRSMKWLEVDQQHDEAAKWNHILVERLLPLVYTCAVKDAISLVNLSKITTEVAYAIWPDPAKTEHKGRWFTLTKQMASCLMREKVLQTAGQSNWISAPEAVFLFCNDKELRNCLEVLLLLQNQPLVNVPVHVHKTLTLAESSSKTLNNVSPTSIRKLLRNGNWKTFPYKKNLLLLQYIISDGDYNDLLNIQLLPLSDGTFISFQNTDCNGMAYIDSTEFPRILLPGFSLRFLPNDIPEDLLVQLRIIGQHKIFKNLVCLDIDFIKRNLSASLPKKWNTSDNQVIWNPGDPSNPPVEWLSAFWAMLQRYNDLNSFENQPLVPLNYISGGCTSVRLARLRKNTALLYQSKESHSLNDCIVKVLEQVGCTIIKKTNSWLWHQKLAEYILVPTPNNILKIFSYLNLKQITQILASMPAKNLQMFANFLSKAYSLSKPELTIIYQLPVFCSVETLSMSNSSLVPALNLHALEKSTFPEVPGNLVFPKTLIKCRDEVDRRLLCLMNIPFLHAKDAALLLVRAIHQGLYANFPTHAQSIMLWILRNGDTLFTQSKELIELCKKLAFIPFNGKCIQPSVLFDPTVNIFKELFGPEQFPPAAYNETAVLKSLRTLGLKDSIHRISVDDVLQISNKITQGHYQVSLKKAKALIKVCNETGVLSQCNKNDLGRLCSLPWVPIESMTLRIEPVKLKSMKFRNFVEYSMYITNDFNESASEILGLNKPPPPEKVVENLHILSRRFREIDTLSFHIKLHTIYKYMQDNFYQFCKYLQNLCIWNGQDFSNVGDIVLLYPESLELSSYVKKVPEEFLIYKDLFIKCGVRGKLAEKEVTSILYTLKKSLGTGHKSNCLKEMRLAISILDWMKAKSVHGNDDLPIPVENGRNGFSLQPLCTTVFCDMDKQHLNEIPENSTDYHVVHEDVSSATARFLNIPLLSTKVLNPEFFEPWGPSEPVTLRIKNILREYSEQVELFKELIQNAEDAEATVCQFLVDMRQNSGSRQSLIDPDMANCHGAALWSYNDSKFTENDFRNITRIGAATKETEVKKIGKFGLGFNTVYHITDVPSIMSGSNVLIFDPNVNHIKKHKINSGNPGIKLNLQMKPEILHVFSDQFKPFSDVFGCELNQPFYFDGTLIRLPFRTETEAKDSQICQRAFTEEQIRSFTHSFDEAASTLLIFLKNIQQVTLNYLEGDLCPQAGESRVTVQRDKVQTLDMPRNMILQQEQINALTVLRMNMNSVDVTGSHIIKMTVTYTETAEETYYLVQSSLGIKESLQMFSQNKKLNTYLPVAGVALPLKKDHHTGKWAPNLSDFSGMVFCYLPLPVSSGLPFHLNGTFAVMSNRKSLWDTTEKGEWNRKLLGDAAVVALITALTQLQIFSNNGDIQDYYYHTFWPDISKSKTQCTEVVKAFYQAIAFGLVDCLPALFSNGQESCSIKYACFLQLDYIQDEEMLKLANKVFSSVLKKPYMAILLPERIKNSFIASDCSSKLIPNTFDCERFYREIVLANLVSLEAQDRNALIIYAIDLQNKQLDNLLMSQPCIPSSNGKLQFIGKLVHPEGKVSLLYDEEEGCFPQGAEFLTSHRLERLKTLGMRKDVLPMDELIERASKINSVWKKDIKKGLQQICCVLELLEDLLYLSPGNGYEAKFRDIVFLPAVSSQSQHEGIKNHLLMKSQDLYHYKHKALVCLIKPVLSKEHVAKQTAFSDRMLTFLGLDRIPTSEMILMQLQEACKIHSLLTEDVSQIAKNCYNFLNTLVQKEPNQLRHLKEMTDSNTPFVYVGKGFVPVNCVAYMMPFDVSPYLYQLPKEYQAFHELWKYIELTQEFSIHHYVAVLNKMHEKNKESPLPEDELKVALRLINHSSEKIFNNDAPGNLLDGHKILVPDAQGVLLHVDQLFFNDSPWISFDEGLRFCHEMIPRAVALKLGIKTKTHHTLERLTVSNAFSLFSDFGAREELATRIKNIIREYSSKKDVVKELIQNADDSEATEIHFILDSRNHQTTSTFGPEWNLLQGPALCIYNNKKFTENDVEGIQQLGKGGKSDRLDKTGKFGLGFNTVYHITDCPSFITGDRMGIFDPNLIFLPTSCSNSPGGMVNVNNEFKGRYKDIYNTFLPSWFDLQEGTLFRLPLRTAETAANSKICDQTVSLDDIRLIFQELEREADNMALFLNSICKITFSEISIIDDLHEILRIETKIEGLQNNCCDFKEKLNQLAENDSNISEAVPFRRFYKLQITTSSSKKTQCWLLAKQIGFEADDCLATLQTISDGLQEILIPHGAVAACINDFQNLPEGKAFCTLPLPEQTGLPVHISANFIVDSSRRGICNEDGKSLKTEWNRFLLINVIAQLYCSLLDLIHKEFIRDKEDPIVFKSWNSCELFLNKFLYFFPEITASVPPQWHEMVNQVYRTISEKHYRFIPVYKTQSKRERYKMTKPVQVQWLFIGQSSILEEPYFLSDEEYERIGIVLHNIDMKVAFGGRSHSLYKQLKAAGVKVLELHPKSLRNFLKIAPSQWQGKLPLPISDTLLKEETNCKLLLQYCISKQKTEELVDLQDVPLLVTEDDMLRYFNRNDSKYYSQFHNLFPSFCEEFAKSHHEVLVKCGFLRDLTIKDAFLLLKKHPGLPCQLSPMRREKHPMLLKENTKWLQELWQFFRNNINPKNKTCQEIITLFSDWAILPVNLKKHPDETILLPLSKLKSTFADNASEVATILSKLGFPVLNLLILGTPSSTFKPYIMDTENCCSVLEQLCSEKDIHWEELETIELDILLWFFLKGLKTSASKDFIHRLQTLPLFETHQGKRQSLNGHTKIYILDTAFCFQSERLYKLDTHIVFLKNTLLNKELAQYTNMSLIKEVDFLAQYLLNHFASLNEDEFVEVLLLILKIKHFDDFIHVKDTIVAALRPLKLIRDKKGELQKASYFFDHKEKLFHTLELHSMFIPELLISKFKIYETDFHKLLLDIGLRDKLSEDEFIEFANKVEKDAEGARSLEPLIPKSDGLFRYLVSMNVETVTNRFTANVGSIQFLIPSKVQDDLKCLHPSYTKEKKMIALKGSLLQKNKEYESLVWTSMALKKSISDHEKNGLLVLEECRVFISPPVDLVVENLKNICRVTCQTSAQLDTRRQVLKATYNFLQEPANLNISLLSDIPFILVDDDKVAKPGQVVFSLPNENHLQPYLYKLPPLLACYSDLFQKVGVAAEATINHFVEVLSTIHEETAGKETLHANLKRTVSEVTEHVFKHLEQNKTGLENVKLLYLLGVDGKLHESSTLVFNNCCSPLVTEKLSNRFTFFEFQHLKTEYLRPDIYKSLELIQLLPSHLRPKMLSKITKEDICSNEFCSEGENCEIRSGLQQLLFSTIFHEGLVCLLRHENNGKLCEEEAIKKCNSIFGKIEIICCLKLKTVMHYENKQLAETCAGRILFVSRGNDDQYKMYITHTGLMNRKNYFLVVDTLADAINDLMGNTLSYMSLKILMQMLCCESPEEVINCLKEKNIWNKTKKSHNAYLPKPGEPVPAEWHDALDMSILNRFKVGDYVGYLDPSEKELYIYAVIVEELESHMFTDCEIQRYRISIGQYRTADVSVLDLYQFKRTASQKSKELVLVENADQQEEIREKWYETAIEDIKKEIDTYLAKIWSLPPEERQKAIRRLYLKYHPDKNIGQEHIATEVCKYLQQKVKDLEAGRNSSSQSFPTNHSNPFWDFSKHWHSWDREASDHRRHRDNFYRKTNCNYNFWSYHQSNTRPNPAEAERWVKQAKCDMRAAEHSVGHHQSEWVFYKVHQAVKKALLAVQYFKNGKCNRKESIHSLVDQVSTYSLSLSAINKQVLQMVQHGVDELKTQYPSSHRSPGIPNDTIPCDKEMEVIDLAKNVLKTIEDYVYQ</sequence>
<dbReference type="Gene3D" id="3.30.565.10">
    <property type="entry name" value="Histidine kinase-like ATPase, C-terminal domain"/>
    <property type="match status" value="1"/>
</dbReference>
<dbReference type="OMA" id="CLAEIWT"/>
<dbReference type="EMBL" id="CM004478">
    <property type="protein sequence ID" value="OCT72924.1"/>
    <property type="molecule type" value="Genomic_DNA"/>
</dbReference>
<evidence type="ECO:0008006" key="6">
    <source>
        <dbReference type="Google" id="ProtNLM"/>
    </source>
</evidence>
<evidence type="ECO:0000259" key="2">
    <source>
        <dbReference type="Pfam" id="PF05168"/>
    </source>
</evidence>
<dbReference type="NCBIfam" id="NF047352">
    <property type="entry name" value="P_loop_sacsin"/>
    <property type="match status" value="3"/>
</dbReference>
<name>A0A974CGL0_XENLA</name>
<protein>
    <recommendedName>
        <fullName evidence="6">HEPN domain-containing protein</fullName>
    </recommendedName>
</protein>
<feature type="domain" description="Sacsin/Nov" evidence="3">
    <location>
        <begin position="449"/>
        <end position="681"/>
    </location>
</feature>
<feature type="domain" description="Sacsin/Nov" evidence="3">
    <location>
        <begin position="1743"/>
        <end position="1981"/>
    </location>
</feature>
<gene>
    <name evidence="4" type="ORF">XELAEV_18035905mg</name>
</gene>
<dbReference type="SUPFAM" id="SSF55874">
    <property type="entry name" value="ATPase domain of HSP90 chaperone/DNA topoisomerase II/histidine kinase"/>
    <property type="match status" value="3"/>
</dbReference>
<dbReference type="InterPro" id="IPR007842">
    <property type="entry name" value="HEPN_dom"/>
</dbReference>
<accession>A0A974CGL0</accession>
<dbReference type="InterPro" id="IPR036890">
    <property type="entry name" value="HATPase_C_sf"/>
</dbReference>
<evidence type="ECO:0000259" key="3">
    <source>
        <dbReference type="Pfam" id="PF25794"/>
    </source>
</evidence>
<proteinExistence type="predicted"/>
<dbReference type="Proteomes" id="UP000694892">
    <property type="component" value="Chromosome 7L"/>
</dbReference>
<dbReference type="Pfam" id="PF25794">
    <property type="entry name" value="SACS"/>
    <property type="match status" value="3"/>
</dbReference>
<dbReference type="InterPro" id="IPR058210">
    <property type="entry name" value="SACS/Nov_dom"/>
</dbReference>
<feature type="domain" description="Sacsin/Nov" evidence="3">
    <location>
        <begin position="2739"/>
        <end position="2964"/>
    </location>
</feature>
<feature type="region of interest" description="Disordered" evidence="1">
    <location>
        <begin position="135"/>
        <end position="159"/>
    </location>
</feature>
<reference evidence="5" key="1">
    <citation type="journal article" date="2016" name="Nature">
        <title>Genome evolution in the allotetraploid frog Xenopus laevis.</title>
        <authorList>
            <person name="Session A.M."/>
            <person name="Uno Y."/>
            <person name="Kwon T."/>
            <person name="Chapman J.A."/>
            <person name="Toyoda A."/>
            <person name="Takahashi S."/>
            <person name="Fukui A."/>
            <person name="Hikosaka A."/>
            <person name="Suzuki A."/>
            <person name="Kondo M."/>
            <person name="van Heeringen S.J."/>
            <person name="Quigley I."/>
            <person name="Heinz S."/>
            <person name="Ogino H."/>
            <person name="Ochi H."/>
            <person name="Hellsten U."/>
            <person name="Lyons J.B."/>
            <person name="Simakov O."/>
            <person name="Putnam N."/>
            <person name="Stites J."/>
            <person name="Kuroki Y."/>
            <person name="Tanaka T."/>
            <person name="Michiue T."/>
            <person name="Watanabe M."/>
            <person name="Bogdanovic O."/>
            <person name="Lister R."/>
            <person name="Georgiou G."/>
            <person name="Paranjpe S.S."/>
            <person name="van Kruijsbergen I."/>
            <person name="Shu S."/>
            <person name="Carlson J."/>
            <person name="Kinoshita T."/>
            <person name="Ohta Y."/>
            <person name="Mawaribuchi S."/>
            <person name="Jenkins J."/>
            <person name="Grimwood J."/>
            <person name="Schmutz J."/>
            <person name="Mitros T."/>
            <person name="Mozaffari S.V."/>
            <person name="Suzuki Y."/>
            <person name="Haramoto Y."/>
            <person name="Yamamoto T.S."/>
            <person name="Takagi C."/>
            <person name="Heald R."/>
            <person name="Miller K."/>
            <person name="Haudenschild C."/>
            <person name="Kitzman J."/>
            <person name="Nakayama T."/>
            <person name="Izutsu Y."/>
            <person name="Robert J."/>
            <person name="Fortriede J."/>
            <person name="Burns K."/>
            <person name="Lotay V."/>
            <person name="Karimi K."/>
            <person name="Yasuoka Y."/>
            <person name="Dichmann D.S."/>
            <person name="Flajnik M.F."/>
            <person name="Houston D.W."/>
            <person name="Shendure J."/>
            <person name="DuPasquier L."/>
            <person name="Vize P.D."/>
            <person name="Zorn A.M."/>
            <person name="Ito M."/>
            <person name="Marcotte E.M."/>
            <person name="Wallingford J.B."/>
            <person name="Ito Y."/>
            <person name="Asashima M."/>
            <person name="Ueno N."/>
            <person name="Matsuda Y."/>
            <person name="Veenstra G.J."/>
            <person name="Fujiyama A."/>
            <person name="Harland R.M."/>
            <person name="Taira M."/>
            <person name="Rokhsar D.S."/>
        </authorList>
    </citation>
    <scope>NUCLEOTIDE SEQUENCE [LARGE SCALE GENOMIC DNA]</scope>
    <source>
        <strain evidence="5">J</strain>
    </source>
</reference>
<dbReference type="PANTHER" id="PTHR46919:SF3">
    <property type="entry name" value="SACSIN"/>
    <property type="match status" value="1"/>
</dbReference>
<evidence type="ECO:0000256" key="1">
    <source>
        <dbReference type="SAM" id="MobiDB-lite"/>
    </source>
</evidence>
<dbReference type="PANTHER" id="PTHR46919">
    <property type="entry name" value="ZINC FINGER, C3HC4 TYPE (RING FINGER) FAMILY PROTEIN"/>
    <property type="match status" value="1"/>
</dbReference>
<dbReference type="Pfam" id="PF05168">
    <property type="entry name" value="HEPN"/>
    <property type="match status" value="1"/>
</dbReference>
<organism evidence="4 5">
    <name type="scientific">Xenopus laevis</name>
    <name type="common">African clawed frog</name>
    <dbReference type="NCBI Taxonomy" id="8355"/>
    <lineage>
        <taxon>Eukaryota</taxon>
        <taxon>Metazoa</taxon>
        <taxon>Chordata</taxon>
        <taxon>Craniata</taxon>
        <taxon>Vertebrata</taxon>
        <taxon>Euteleostomi</taxon>
        <taxon>Amphibia</taxon>
        <taxon>Batrachia</taxon>
        <taxon>Anura</taxon>
        <taxon>Pipoidea</taxon>
        <taxon>Pipidae</taxon>
        <taxon>Xenopodinae</taxon>
        <taxon>Xenopus</taxon>
        <taxon>Xenopus</taxon>
    </lineage>
</organism>
<dbReference type="InterPro" id="IPR036869">
    <property type="entry name" value="J_dom_sf"/>
</dbReference>
<evidence type="ECO:0000313" key="5">
    <source>
        <dbReference type="Proteomes" id="UP000694892"/>
    </source>
</evidence>
<dbReference type="SUPFAM" id="SSF81593">
    <property type="entry name" value="Nucleotidyltransferase substrate binding subunit/domain"/>
    <property type="match status" value="1"/>
</dbReference>
<evidence type="ECO:0000313" key="4">
    <source>
        <dbReference type="EMBL" id="OCT72924.1"/>
    </source>
</evidence>
<dbReference type="SUPFAM" id="SSF46565">
    <property type="entry name" value="Chaperone J-domain"/>
    <property type="match status" value="1"/>
</dbReference>